<keyword evidence="5" id="KW-0186">Copper</keyword>
<dbReference type="GO" id="GO:0046872">
    <property type="term" value="F:metal ion binding"/>
    <property type="evidence" value="ECO:0007669"/>
    <property type="project" value="UniProtKB-KW"/>
</dbReference>
<dbReference type="PANTHER" id="PTHR11474">
    <property type="entry name" value="TYROSINASE FAMILY MEMBER"/>
    <property type="match status" value="1"/>
</dbReference>
<keyword evidence="3" id="KW-0479">Metal-binding</keyword>
<organism evidence="7 8">
    <name type="scientific">Kitasatospora indigofera</name>
    <dbReference type="NCBI Taxonomy" id="67307"/>
    <lineage>
        <taxon>Bacteria</taxon>
        <taxon>Bacillati</taxon>
        <taxon>Actinomycetota</taxon>
        <taxon>Actinomycetes</taxon>
        <taxon>Kitasatosporales</taxon>
        <taxon>Streptomycetaceae</taxon>
        <taxon>Kitasatospora</taxon>
    </lineage>
</organism>
<dbReference type="InterPro" id="IPR050316">
    <property type="entry name" value="Tyrosinase/Hemocyanin"/>
</dbReference>
<dbReference type="Proteomes" id="UP000617734">
    <property type="component" value="Unassembled WGS sequence"/>
</dbReference>
<reference evidence="7" key="1">
    <citation type="journal article" date="2014" name="Int. J. Syst. Evol. Microbiol.">
        <title>Complete genome sequence of Corynebacterium casei LMG S-19264T (=DSM 44701T), isolated from a smear-ripened cheese.</title>
        <authorList>
            <consortium name="US DOE Joint Genome Institute (JGI-PGF)"/>
            <person name="Walter F."/>
            <person name="Albersmeier A."/>
            <person name="Kalinowski J."/>
            <person name="Ruckert C."/>
        </authorList>
    </citation>
    <scope>NUCLEOTIDE SEQUENCE</scope>
    <source>
        <strain evidence="7">JCM 4646</strain>
    </source>
</reference>
<evidence type="ECO:0000256" key="3">
    <source>
        <dbReference type="ARBA" id="ARBA00022723"/>
    </source>
</evidence>
<dbReference type="GO" id="GO:0016491">
    <property type="term" value="F:oxidoreductase activity"/>
    <property type="evidence" value="ECO:0007669"/>
    <property type="project" value="UniProtKB-KW"/>
</dbReference>
<dbReference type="SUPFAM" id="SSF48056">
    <property type="entry name" value="Di-copper centre-containing domain"/>
    <property type="match status" value="1"/>
</dbReference>
<name>A0A919FJI3_9ACTN</name>
<proteinExistence type="inferred from homology"/>
<dbReference type="PRINTS" id="PR00092">
    <property type="entry name" value="TYROSINASE"/>
</dbReference>
<comment type="cofactor">
    <cofactor evidence="1">
        <name>Cu(2+)</name>
        <dbReference type="ChEBI" id="CHEBI:29036"/>
    </cofactor>
</comment>
<reference evidence="7" key="2">
    <citation type="submission" date="2020-09" db="EMBL/GenBank/DDBJ databases">
        <authorList>
            <person name="Sun Q."/>
            <person name="Ohkuma M."/>
        </authorList>
    </citation>
    <scope>NUCLEOTIDE SEQUENCE</scope>
    <source>
        <strain evidence="7">JCM 4646</strain>
    </source>
</reference>
<evidence type="ECO:0000259" key="6">
    <source>
        <dbReference type="PROSITE" id="PS00498"/>
    </source>
</evidence>
<dbReference type="PANTHER" id="PTHR11474:SF126">
    <property type="entry name" value="TYROSINASE-LIKE PROTEIN TYR-1-RELATED"/>
    <property type="match status" value="1"/>
</dbReference>
<dbReference type="Gene3D" id="1.10.1280.10">
    <property type="entry name" value="Di-copper center containing domain from catechol oxidase"/>
    <property type="match status" value="1"/>
</dbReference>
<protein>
    <submittedName>
        <fullName evidence="7">Tyrosinase</fullName>
    </submittedName>
</protein>
<comment type="similarity">
    <text evidence="2">Belongs to the tyrosinase family.</text>
</comment>
<evidence type="ECO:0000256" key="1">
    <source>
        <dbReference type="ARBA" id="ARBA00001973"/>
    </source>
</evidence>
<feature type="domain" description="Tyrosinase copper-binding" evidence="6">
    <location>
        <begin position="250"/>
        <end position="261"/>
    </location>
</feature>
<dbReference type="PROSITE" id="PS00498">
    <property type="entry name" value="TYROSINASE_2"/>
    <property type="match status" value="1"/>
</dbReference>
<dbReference type="InterPro" id="IPR002227">
    <property type="entry name" value="Tyrosinase_Cu-bd"/>
</dbReference>
<keyword evidence="8" id="KW-1185">Reference proteome</keyword>
<evidence type="ECO:0000256" key="4">
    <source>
        <dbReference type="ARBA" id="ARBA00023002"/>
    </source>
</evidence>
<evidence type="ECO:0000256" key="2">
    <source>
        <dbReference type="ARBA" id="ARBA00009928"/>
    </source>
</evidence>
<dbReference type="InterPro" id="IPR008922">
    <property type="entry name" value="Di-copper_centre_dom_sf"/>
</dbReference>
<evidence type="ECO:0000256" key="5">
    <source>
        <dbReference type="ARBA" id="ARBA00023008"/>
    </source>
</evidence>
<dbReference type="AlphaFoldDB" id="A0A919FJI3"/>
<gene>
    <name evidence="7" type="ORF">GCM10018781_21980</name>
</gene>
<keyword evidence="4" id="KW-0560">Oxidoreductase</keyword>
<dbReference type="Pfam" id="PF00264">
    <property type="entry name" value="Tyrosinase"/>
    <property type="match status" value="1"/>
</dbReference>
<dbReference type="EMBL" id="BNBO01000008">
    <property type="protein sequence ID" value="GHH67124.1"/>
    <property type="molecule type" value="Genomic_DNA"/>
</dbReference>
<comment type="caution">
    <text evidence="7">The sequence shown here is derived from an EMBL/GenBank/DDBJ whole genome shotgun (WGS) entry which is preliminary data.</text>
</comment>
<evidence type="ECO:0000313" key="7">
    <source>
        <dbReference type="EMBL" id="GHH67124.1"/>
    </source>
</evidence>
<evidence type="ECO:0000313" key="8">
    <source>
        <dbReference type="Proteomes" id="UP000617734"/>
    </source>
</evidence>
<sequence length="318" mass="36953">MSGDEREKRRVGVRKNHLHMSRAEKRRFVNAVLEIKRRGIFDQFVQLHIQINSDDYLAKLGGKRIGHVNPGLFPWHRQYLMNFERELQKVDPRVTLPYWDWTTDQGADSPLWDEEFMGGNGRPGDNRVMTGPFARDNGWKINISVVSDGSEPAPVNGHYTTDDRDYLVRDFGTLTPNLPTPKELQDTLDLPVYDSFPWNHTSGRETPFASFRNHLEGYAKFPWEPAFGKLHGAGHVWVGGHMMYIGSPNDPVFFLHHCFIDKLWSVWQRQHPDVPHYLPLEPTLDVPDVHTKLPPWNTLTPGDLTDHRRFYQYDDDCD</sequence>
<accession>A0A919FJI3</accession>